<gene>
    <name evidence="2" type="ORF">D9Q98_002183</name>
</gene>
<feature type="signal peptide" evidence="1">
    <location>
        <begin position="1"/>
        <end position="17"/>
    </location>
</feature>
<keyword evidence="3" id="KW-1185">Reference proteome</keyword>
<reference evidence="2" key="1">
    <citation type="journal article" date="2019" name="Plant J.">
        <title>Chlorella vulgaris genome assembly and annotation reveals the molecular basis for metabolic acclimation to high light conditions.</title>
        <authorList>
            <person name="Cecchin M."/>
            <person name="Marcolungo L."/>
            <person name="Rossato M."/>
            <person name="Girolomoni L."/>
            <person name="Cosentino E."/>
            <person name="Cuine S."/>
            <person name="Li-Beisson Y."/>
            <person name="Delledonne M."/>
            <person name="Ballottari M."/>
        </authorList>
    </citation>
    <scope>NUCLEOTIDE SEQUENCE</scope>
    <source>
        <strain evidence="2">211/11P</strain>
    </source>
</reference>
<feature type="chain" id="PRO_5038973909" evidence="1">
    <location>
        <begin position="18"/>
        <end position="335"/>
    </location>
</feature>
<name>A0A9D4Z0F6_CHLVU</name>
<dbReference type="Proteomes" id="UP001055712">
    <property type="component" value="Unassembled WGS sequence"/>
</dbReference>
<proteinExistence type="predicted"/>
<dbReference type="EMBL" id="SIDB01000002">
    <property type="protein sequence ID" value="KAI3436125.1"/>
    <property type="molecule type" value="Genomic_DNA"/>
</dbReference>
<keyword evidence="1" id="KW-0732">Signal</keyword>
<dbReference type="OrthoDB" id="10428512at2759"/>
<accession>A0A9D4Z0F6</accession>
<evidence type="ECO:0000256" key="1">
    <source>
        <dbReference type="SAM" id="SignalP"/>
    </source>
</evidence>
<comment type="caution">
    <text evidence="2">The sequence shown here is derived from an EMBL/GenBank/DDBJ whole genome shotgun (WGS) entry which is preliminary data.</text>
</comment>
<sequence>MIGALALQLPLPTGAVAIAGPPPLARYFVLAAVADIETAQLNVFLQSWRRYSPQTQVVLWAEQNTTLGLEVVPPHLVTRFARAGHIRLQRYELYLPFLEELQRQGVAGGVVLGDAADVVLQSDPWRDSVAQILIAENAILLALEGNPEEAEGKRIRDCAEATHLLDQCFNAGVAQQLGDRPLACPGVTVGSLGAVTAYVRQLLEVAGSVATEECRTQGGDQAVLNFLLHNLGPRAKLRFKHSTLHHWHSLIHHARYGWPFQIDRFGVLRRHNGSTPAIVHQYDRWTGSQGIFQGQYPHLGAGFFYKGPNASNNTPMARMKNICRLCRQNNTEVAA</sequence>
<evidence type="ECO:0000313" key="3">
    <source>
        <dbReference type="Proteomes" id="UP001055712"/>
    </source>
</evidence>
<organism evidence="2 3">
    <name type="scientific">Chlorella vulgaris</name>
    <name type="common">Green alga</name>
    <dbReference type="NCBI Taxonomy" id="3077"/>
    <lineage>
        <taxon>Eukaryota</taxon>
        <taxon>Viridiplantae</taxon>
        <taxon>Chlorophyta</taxon>
        <taxon>core chlorophytes</taxon>
        <taxon>Trebouxiophyceae</taxon>
        <taxon>Chlorellales</taxon>
        <taxon>Chlorellaceae</taxon>
        <taxon>Chlorella clade</taxon>
        <taxon>Chlorella</taxon>
    </lineage>
</organism>
<reference evidence="2" key="2">
    <citation type="submission" date="2020-11" db="EMBL/GenBank/DDBJ databases">
        <authorList>
            <person name="Cecchin M."/>
            <person name="Marcolungo L."/>
            <person name="Rossato M."/>
            <person name="Girolomoni L."/>
            <person name="Cosentino E."/>
            <person name="Cuine S."/>
            <person name="Li-Beisson Y."/>
            <person name="Delledonne M."/>
            <person name="Ballottari M."/>
        </authorList>
    </citation>
    <scope>NUCLEOTIDE SEQUENCE</scope>
    <source>
        <strain evidence="2">211/11P</strain>
        <tissue evidence="2">Whole cell</tissue>
    </source>
</reference>
<dbReference type="AlphaFoldDB" id="A0A9D4Z0F6"/>
<protein>
    <submittedName>
        <fullName evidence="2">Uncharacterized protein</fullName>
    </submittedName>
</protein>
<evidence type="ECO:0000313" key="2">
    <source>
        <dbReference type="EMBL" id="KAI3436125.1"/>
    </source>
</evidence>